<organism evidence="9 11">
    <name type="scientific">Zygosaccharomyces rouxii</name>
    <dbReference type="NCBI Taxonomy" id="4956"/>
    <lineage>
        <taxon>Eukaryota</taxon>
        <taxon>Fungi</taxon>
        <taxon>Dikarya</taxon>
        <taxon>Ascomycota</taxon>
        <taxon>Saccharomycotina</taxon>
        <taxon>Saccharomycetes</taxon>
        <taxon>Saccharomycetales</taxon>
        <taxon>Saccharomycetaceae</taxon>
        <taxon>Zygosaccharomyces</taxon>
    </lineage>
</organism>
<feature type="domain" description="RNA polymerase Rpb7-like N-terminal" evidence="8">
    <location>
        <begin position="8"/>
        <end position="66"/>
    </location>
</feature>
<evidence type="ECO:0000256" key="1">
    <source>
        <dbReference type="ARBA" id="ARBA00004123"/>
    </source>
</evidence>
<comment type="function">
    <text evidence="6">DNA-dependent RNA polymerase which catalyzes the transcription of DNA into RNA using the four ribonucleoside triphosphates as substrates.</text>
</comment>
<evidence type="ECO:0000256" key="3">
    <source>
        <dbReference type="ARBA" id="ARBA00022478"/>
    </source>
</evidence>
<comment type="subcellular location">
    <subcellularLocation>
        <location evidence="1 6">Nucleus</location>
    </subcellularLocation>
</comment>
<dbReference type="GO" id="GO:0005665">
    <property type="term" value="C:RNA polymerase II, core complex"/>
    <property type="evidence" value="ECO:0007669"/>
    <property type="project" value="EnsemblFungi"/>
</dbReference>
<keyword evidence="4 6" id="KW-0804">Transcription</keyword>
<dbReference type="SUPFAM" id="SSF50249">
    <property type="entry name" value="Nucleic acid-binding proteins"/>
    <property type="match status" value="1"/>
</dbReference>
<dbReference type="InterPro" id="IPR036898">
    <property type="entry name" value="RNA_pol_Rpb7-like_N_sf"/>
</dbReference>
<evidence type="ECO:0000313" key="10">
    <source>
        <dbReference type="EMBL" id="GAV54002.1"/>
    </source>
</evidence>
<dbReference type="OMA" id="TMRQPGL"/>
<dbReference type="Gene3D" id="3.30.1490.120">
    <property type="entry name" value="RNA polymerase Rpb7-like, N-terminal domain"/>
    <property type="match status" value="1"/>
</dbReference>
<dbReference type="GO" id="GO:0000956">
    <property type="term" value="P:nuclear-transcribed mRNA catabolic process"/>
    <property type="evidence" value="ECO:0007669"/>
    <property type="project" value="EnsemblFungi"/>
</dbReference>
<dbReference type="GO" id="GO:0000932">
    <property type="term" value="C:P-body"/>
    <property type="evidence" value="ECO:0007669"/>
    <property type="project" value="EnsemblFungi"/>
</dbReference>
<keyword evidence="5 6" id="KW-0539">Nucleus</keyword>
<evidence type="ECO:0000256" key="6">
    <source>
        <dbReference type="RuleBase" id="RU369086"/>
    </source>
</evidence>
<dbReference type="GO" id="GO:0031369">
    <property type="term" value="F:translation initiation factor binding"/>
    <property type="evidence" value="ECO:0007669"/>
    <property type="project" value="EnsemblFungi"/>
</dbReference>
<dbReference type="Proteomes" id="UP000187013">
    <property type="component" value="Unassembled WGS sequence"/>
</dbReference>
<name>A0A1Q3A0F1_ZYGRO</name>
<dbReference type="GO" id="GO:0006367">
    <property type="term" value="P:transcription initiation at RNA polymerase II promoter"/>
    <property type="evidence" value="ECO:0007669"/>
    <property type="project" value="EnsemblFungi"/>
</dbReference>
<evidence type="ECO:0000313" key="11">
    <source>
        <dbReference type="Proteomes" id="UP000187013"/>
    </source>
</evidence>
<dbReference type="CDD" id="cd04462">
    <property type="entry name" value="S1_RNAPII_Rpb7"/>
    <property type="match status" value="1"/>
</dbReference>
<dbReference type="AlphaFoldDB" id="A0A1Q3A0F1"/>
<dbReference type="InterPro" id="IPR003029">
    <property type="entry name" value="S1_domain"/>
</dbReference>
<dbReference type="Pfam" id="PF03876">
    <property type="entry name" value="SHS2_Rpb7-N"/>
    <property type="match status" value="1"/>
</dbReference>
<dbReference type="FunFam" id="3.30.1490.120:FF:000001">
    <property type="entry name" value="DNA-directed RNA polymerase II subunit RPB7"/>
    <property type="match status" value="1"/>
</dbReference>
<dbReference type="InterPro" id="IPR045113">
    <property type="entry name" value="Rpb7-like"/>
</dbReference>
<dbReference type="OrthoDB" id="1162399at2759"/>
<dbReference type="EMBL" id="BDGX01000037">
    <property type="protein sequence ID" value="GAV54002.1"/>
    <property type="molecule type" value="Genomic_DNA"/>
</dbReference>
<dbReference type="Pfam" id="PF00575">
    <property type="entry name" value="S1"/>
    <property type="match status" value="1"/>
</dbReference>
<dbReference type="SUPFAM" id="SSF88798">
    <property type="entry name" value="N-terminal, heterodimerisation domain of RBP7 (RpoE)"/>
    <property type="match status" value="1"/>
</dbReference>
<dbReference type="EMBL" id="BDGX01000014">
    <property type="protein sequence ID" value="GAV49093.1"/>
    <property type="molecule type" value="Genomic_DNA"/>
</dbReference>
<protein>
    <recommendedName>
        <fullName evidence="6">DNA-directed RNA polymerase subunit</fullName>
    </recommendedName>
</protein>
<gene>
    <name evidence="10" type="ORF">ZYGR_0AK05040</name>
    <name evidence="9" type="ORF">ZYGR_0N04980</name>
</gene>
<comment type="caution">
    <text evidence="9">The sequence shown here is derived from an EMBL/GenBank/DDBJ whole genome shotgun (WGS) entry which is preliminary data.</text>
</comment>
<dbReference type="GO" id="GO:0010590">
    <property type="term" value="P:regulation of septum digestion after cytokinesis"/>
    <property type="evidence" value="ECO:0007669"/>
    <property type="project" value="EnsemblFungi"/>
</dbReference>
<comment type="similarity">
    <text evidence="2">Belongs to the eukaryotic RPB7/RPC8 RNA polymerase subunit family.</text>
</comment>
<evidence type="ECO:0000259" key="7">
    <source>
        <dbReference type="Pfam" id="PF00575"/>
    </source>
</evidence>
<dbReference type="GO" id="GO:0006368">
    <property type="term" value="P:transcription elongation by RNA polymerase II"/>
    <property type="evidence" value="ECO:0007669"/>
    <property type="project" value="EnsemblFungi"/>
</dbReference>
<dbReference type="GO" id="GO:0003968">
    <property type="term" value="F:RNA-directed RNA polymerase activity"/>
    <property type="evidence" value="ECO:0007669"/>
    <property type="project" value="EnsemblFungi"/>
</dbReference>
<dbReference type="InterPro" id="IPR005576">
    <property type="entry name" value="Rpb7-like_N"/>
</dbReference>
<dbReference type="Gene3D" id="2.40.50.140">
    <property type="entry name" value="Nucleic acid-binding proteins"/>
    <property type="match status" value="1"/>
</dbReference>
<evidence type="ECO:0000256" key="4">
    <source>
        <dbReference type="ARBA" id="ARBA00023163"/>
    </source>
</evidence>
<dbReference type="GO" id="GO:0003727">
    <property type="term" value="F:single-stranded RNA binding"/>
    <property type="evidence" value="ECO:0007669"/>
    <property type="project" value="EnsemblFungi"/>
</dbReference>
<evidence type="ECO:0000313" key="9">
    <source>
        <dbReference type="EMBL" id="GAV49093.1"/>
    </source>
</evidence>
<keyword evidence="3 6" id="KW-0240">DNA-directed RNA polymerase</keyword>
<accession>A0A1Q3A0F1</accession>
<evidence type="ECO:0000259" key="8">
    <source>
        <dbReference type="Pfam" id="PF03876"/>
    </source>
</evidence>
<dbReference type="PANTHER" id="PTHR12709:SF4">
    <property type="entry name" value="DNA-DIRECTED RNA POLYMERASE II SUBUNIT RPB7"/>
    <property type="match status" value="1"/>
</dbReference>
<dbReference type="PANTHER" id="PTHR12709">
    <property type="entry name" value="DNA-DIRECTED RNA POLYMERASE II, III"/>
    <property type="match status" value="1"/>
</dbReference>
<dbReference type="eggNOG" id="KOG3298">
    <property type="taxonomic scope" value="Eukaryota"/>
</dbReference>
<evidence type="ECO:0000256" key="5">
    <source>
        <dbReference type="ARBA" id="ARBA00023242"/>
    </source>
</evidence>
<dbReference type="GO" id="GO:1990328">
    <property type="term" value="C:RPB4-RPB7 complex"/>
    <property type="evidence" value="ECO:0007669"/>
    <property type="project" value="EnsemblFungi"/>
</dbReference>
<sequence>MFFIKDLSLNITLHPSYFGPRMKDFLKTKLLQEVEGSCTGKFGYILCVLDYDRIDIERGRILPTDGSAEFTVRYRAIVFKPFKGEVVDGTVVSCSQHGFEVQVGPMKVFVTKHLMPQDLMFNAGSNPPSYQSSEDVITIKSRIRVKIEGCISQVSSIHAIGSIKEDYLGAI</sequence>
<reference evidence="9 11" key="1">
    <citation type="submission" date="2016-08" db="EMBL/GenBank/DDBJ databases">
        <title>Draft genome sequence of allopolyploid Zygosaccharomyces rouxii.</title>
        <authorList>
            <person name="Watanabe J."/>
            <person name="Uehara K."/>
            <person name="Mogi Y."/>
            <person name="Tsukioka Y."/>
        </authorList>
    </citation>
    <scope>NUCLEOTIDE SEQUENCE [LARGE SCALE GENOMIC DNA]</scope>
    <source>
        <strain evidence="9 11">NBRC 110957</strain>
    </source>
</reference>
<dbReference type="GO" id="GO:0060213">
    <property type="term" value="P:positive regulation of nuclear-transcribed mRNA poly(A) tail shortening"/>
    <property type="evidence" value="ECO:0007669"/>
    <property type="project" value="EnsemblFungi"/>
</dbReference>
<evidence type="ECO:0000256" key="2">
    <source>
        <dbReference type="ARBA" id="ARBA00009307"/>
    </source>
</evidence>
<dbReference type="FunFam" id="2.40.50.140:FF:000043">
    <property type="entry name" value="DNA-directed RNA polymerase II subunit RPB7"/>
    <property type="match status" value="1"/>
</dbReference>
<dbReference type="GO" id="GO:0003697">
    <property type="term" value="F:single-stranded DNA binding"/>
    <property type="evidence" value="ECO:0007669"/>
    <property type="project" value="EnsemblFungi"/>
</dbReference>
<dbReference type="InterPro" id="IPR012340">
    <property type="entry name" value="NA-bd_OB-fold"/>
</dbReference>
<dbReference type="GO" id="GO:0045948">
    <property type="term" value="P:positive regulation of translational initiation"/>
    <property type="evidence" value="ECO:0007669"/>
    <property type="project" value="EnsemblFungi"/>
</dbReference>
<dbReference type="CDD" id="cd04329">
    <property type="entry name" value="RNAP_II_Rpb7_N"/>
    <property type="match status" value="1"/>
</dbReference>
<feature type="domain" description="S1 motif" evidence="7">
    <location>
        <begin position="80"/>
        <end position="157"/>
    </location>
</feature>
<proteinExistence type="inferred from homology"/>